<comment type="caution">
    <text evidence="9">The sequence shown here is derived from an EMBL/GenBank/DDBJ whole genome shotgun (WGS) entry which is preliminary data.</text>
</comment>
<comment type="subcellular location">
    <subcellularLocation>
        <location evidence="1">Cell membrane</location>
        <topology evidence="1">Multi-pass membrane protein</topology>
    </subcellularLocation>
</comment>
<gene>
    <name evidence="9" type="ORF">FNL38_101245</name>
</gene>
<name>A0A652YWF3_NOCGL</name>
<keyword evidence="5 8" id="KW-0812">Transmembrane</keyword>
<evidence type="ECO:0000256" key="3">
    <source>
        <dbReference type="ARBA" id="ARBA00022448"/>
    </source>
</evidence>
<evidence type="ECO:0000256" key="2">
    <source>
        <dbReference type="ARBA" id="ARBA00009212"/>
    </source>
</evidence>
<dbReference type="EMBL" id="VNIQ01000001">
    <property type="protein sequence ID" value="TYQ07878.1"/>
    <property type="molecule type" value="Genomic_DNA"/>
</dbReference>
<reference evidence="9" key="1">
    <citation type="submission" date="2019-07" db="EMBL/GenBank/DDBJ databases">
        <title>Genomic Encyclopedia of Type Strains, Phase IV (KMG-IV): sequencing the most valuable type-strain genomes for metagenomic binning, comparative biology and taxonomic classification.</title>
        <authorList>
            <person name="Goeker M."/>
        </authorList>
    </citation>
    <scope>NUCLEOTIDE SEQUENCE</scope>
    <source>
        <strain evidence="9">DSM 44596</strain>
    </source>
</reference>
<evidence type="ECO:0000256" key="6">
    <source>
        <dbReference type="ARBA" id="ARBA00022989"/>
    </source>
</evidence>
<dbReference type="GO" id="GO:0015385">
    <property type="term" value="F:sodium:proton antiporter activity"/>
    <property type="evidence" value="ECO:0007669"/>
    <property type="project" value="TreeGrafter"/>
</dbReference>
<evidence type="ECO:0000256" key="5">
    <source>
        <dbReference type="ARBA" id="ARBA00022692"/>
    </source>
</evidence>
<evidence type="ECO:0000313" key="9">
    <source>
        <dbReference type="EMBL" id="TYQ07878.1"/>
    </source>
</evidence>
<dbReference type="GO" id="GO:0005886">
    <property type="term" value="C:plasma membrane"/>
    <property type="evidence" value="ECO:0007669"/>
    <property type="project" value="UniProtKB-SubCell"/>
</dbReference>
<feature type="transmembrane region" description="Helical" evidence="8">
    <location>
        <begin position="37"/>
        <end position="57"/>
    </location>
</feature>
<keyword evidence="3" id="KW-0813">Transport</keyword>
<accession>A0A652YWF3</accession>
<dbReference type="AlphaFoldDB" id="A0A652YWF3"/>
<keyword evidence="4" id="KW-1003">Cell membrane</keyword>
<organism evidence="9">
    <name type="scientific">Nocardia globerula</name>
    <dbReference type="NCBI Taxonomy" id="1818"/>
    <lineage>
        <taxon>Bacteria</taxon>
        <taxon>Bacillati</taxon>
        <taxon>Actinomycetota</taxon>
        <taxon>Actinomycetes</taxon>
        <taxon>Mycobacteriales</taxon>
        <taxon>Nocardiaceae</taxon>
        <taxon>Nocardia</taxon>
    </lineage>
</organism>
<comment type="similarity">
    <text evidence="2">Belongs to the CPA3 antiporters (TC 2.A.63) subunit F family.</text>
</comment>
<evidence type="ECO:0000256" key="1">
    <source>
        <dbReference type="ARBA" id="ARBA00004651"/>
    </source>
</evidence>
<evidence type="ECO:0000256" key="4">
    <source>
        <dbReference type="ARBA" id="ARBA00022475"/>
    </source>
</evidence>
<evidence type="ECO:0000256" key="8">
    <source>
        <dbReference type="SAM" id="Phobius"/>
    </source>
</evidence>
<dbReference type="NCBIfam" id="NF005930">
    <property type="entry name" value="PRK07948.1"/>
    <property type="match status" value="1"/>
</dbReference>
<dbReference type="InterPro" id="IPR007208">
    <property type="entry name" value="MrpF/PhaF-like"/>
</dbReference>
<sequence>MNGFITTILIISGVMLAVAAVLTTFRLIDGPSSLDRLVALDTIVAVAMCGLAVWAAYSGDTTIVPAIVALALVGFIGSVSVARFRVSDR</sequence>
<protein>
    <submittedName>
        <fullName evidence="9">Multisubunit sodium/proton antiporter MrpF subunit</fullName>
    </submittedName>
</protein>
<keyword evidence="6 8" id="KW-1133">Transmembrane helix</keyword>
<feature type="transmembrane region" description="Helical" evidence="8">
    <location>
        <begin position="6"/>
        <end position="25"/>
    </location>
</feature>
<evidence type="ECO:0000256" key="7">
    <source>
        <dbReference type="ARBA" id="ARBA00023136"/>
    </source>
</evidence>
<dbReference type="PANTHER" id="PTHR34702">
    <property type="entry name" value="NA(+)/H(+) ANTIPORTER SUBUNIT F1"/>
    <property type="match status" value="1"/>
</dbReference>
<dbReference type="Pfam" id="PF04066">
    <property type="entry name" value="MrpF_PhaF"/>
    <property type="match status" value="1"/>
</dbReference>
<feature type="transmembrane region" description="Helical" evidence="8">
    <location>
        <begin position="63"/>
        <end position="84"/>
    </location>
</feature>
<proteinExistence type="inferred from homology"/>
<keyword evidence="7 8" id="KW-0472">Membrane</keyword>
<dbReference type="PANTHER" id="PTHR34702:SF1">
    <property type="entry name" value="NA(+)_H(+) ANTIPORTER SUBUNIT F"/>
    <property type="match status" value="1"/>
</dbReference>